<reference evidence="2" key="2">
    <citation type="submission" date="2018-04" db="EMBL/GenBank/DDBJ databases">
        <title>OnivRS2 (Oryza nivara Reference Sequence Version 2).</title>
        <authorList>
            <person name="Zhang J."/>
            <person name="Kudrna D."/>
            <person name="Lee S."/>
            <person name="Talag J."/>
            <person name="Rajasekar S."/>
            <person name="Welchert J."/>
            <person name="Hsing Y.-I."/>
            <person name="Wing R.A."/>
        </authorList>
    </citation>
    <scope>NUCLEOTIDE SEQUENCE [LARGE SCALE GENOMIC DNA]</scope>
    <source>
        <strain evidence="2">SL10</strain>
    </source>
</reference>
<feature type="region of interest" description="Disordered" evidence="1">
    <location>
        <begin position="205"/>
        <end position="227"/>
    </location>
</feature>
<feature type="region of interest" description="Disordered" evidence="1">
    <location>
        <begin position="57"/>
        <end position="82"/>
    </location>
</feature>
<evidence type="ECO:0000313" key="2">
    <source>
        <dbReference type="EnsemblPlants" id="ONIVA08G06200.1"/>
    </source>
</evidence>
<sequence length="419" mass="45939">MWLATRRNGNPREVTLVDRNTRDTPEFYTTWEITIQDFPRNNGRGDRDRQIRARARVTMRETSCSAAKPRRPTPNDDASDASVHKVTQKYIVHQCFKDSYARSAGPRVESSTSGMRIPGRGRQQDCGGALPGWRQTAAVASQDSRWTPSTYGGEGQQWRLLALGGRLEEDWRLDRAQAAKPNGNSPRCQAEQAAHSQVLARVEEVGGGAAPPPTPGARGGDIERLSDIKVEKERKRVEKERGAVEWRREDDGGSGFSFRTSPLRGDPWSQVTPGDWIHRWGGRNHRFRWPPKRIWQLTEERERKREAVGRRGRLRHATLSFLRVAGSTIEEKGAATATATASGGGGRLGAGSTGKETGVTGSGGLGLLTGRSGGSLGGGGGGGTVEERELRRRRRTRAEEAGKLTRVGRGEDGQLGVYS</sequence>
<evidence type="ECO:0000313" key="3">
    <source>
        <dbReference type="Proteomes" id="UP000006591"/>
    </source>
</evidence>
<reference evidence="2" key="1">
    <citation type="submission" date="2015-04" db="UniProtKB">
        <authorList>
            <consortium name="EnsemblPlants"/>
        </authorList>
    </citation>
    <scope>IDENTIFICATION</scope>
    <source>
        <strain evidence="2">SL10</strain>
    </source>
</reference>
<dbReference type="HOGENOM" id="CLU_656188_0_0_1"/>
<feature type="region of interest" description="Disordered" evidence="1">
    <location>
        <begin position="178"/>
        <end position="197"/>
    </location>
</feature>
<keyword evidence="3" id="KW-1185">Reference proteome</keyword>
<feature type="region of interest" description="Disordered" evidence="1">
    <location>
        <begin position="245"/>
        <end position="266"/>
    </location>
</feature>
<name>A0A0E0I8E9_ORYNI</name>
<feature type="compositionally biased region" description="Basic and acidic residues" evidence="1">
    <location>
        <begin position="397"/>
        <end position="412"/>
    </location>
</feature>
<dbReference type="Gramene" id="ONIVA08G06200.1">
    <property type="protein sequence ID" value="ONIVA08G06200.1"/>
    <property type="gene ID" value="ONIVA08G06200"/>
</dbReference>
<feature type="compositionally biased region" description="Gly residues" evidence="1">
    <location>
        <begin position="360"/>
        <end position="384"/>
    </location>
</feature>
<evidence type="ECO:0000256" key="1">
    <source>
        <dbReference type="SAM" id="MobiDB-lite"/>
    </source>
</evidence>
<organism evidence="2">
    <name type="scientific">Oryza nivara</name>
    <name type="common">Indian wild rice</name>
    <name type="synonym">Oryza sativa f. spontanea</name>
    <dbReference type="NCBI Taxonomy" id="4536"/>
    <lineage>
        <taxon>Eukaryota</taxon>
        <taxon>Viridiplantae</taxon>
        <taxon>Streptophyta</taxon>
        <taxon>Embryophyta</taxon>
        <taxon>Tracheophyta</taxon>
        <taxon>Spermatophyta</taxon>
        <taxon>Magnoliopsida</taxon>
        <taxon>Liliopsida</taxon>
        <taxon>Poales</taxon>
        <taxon>Poaceae</taxon>
        <taxon>BOP clade</taxon>
        <taxon>Oryzoideae</taxon>
        <taxon>Oryzeae</taxon>
        <taxon>Oryzinae</taxon>
        <taxon>Oryza</taxon>
    </lineage>
</organism>
<protein>
    <submittedName>
        <fullName evidence="2">Uncharacterized protein</fullName>
    </submittedName>
</protein>
<feature type="region of interest" description="Disordered" evidence="1">
    <location>
        <begin position="336"/>
        <end position="419"/>
    </location>
</feature>
<dbReference type="EnsemblPlants" id="ONIVA08G06200.1">
    <property type="protein sequence ID" value="ONIVA08G06200.1"/>
    <property type="gene ID" value="ONIVA08G06200"/>
</dbReference>
<proteinExistence type="predicted"/>
<feature type="compositionally biased region" description="Gly residues" evidence="1">
    <location>
        <begin position="342"/>
        <end position="352"/>
    </location>
</feature>
<feature type="region of interest" description="Disordered" evidence="1">
    <location>
        <begin position="103"/>
        <end position="130"/>
    </location>
</feature>
<dbReference type="AlphaFoldDB" id="A0A0E0I8E9"/>
<accession>A0A0E0I8E9</accession>
<dbReference type="Proteomes" id="UP000006591">
    <property type="component" value="Chromosome 8"/>
</dbReference>